<feature type="transmembrane region" description="Helical" evidence="1">
    <location>
        <begin position="356"/>
        <end position="381"/>
    </location>
</feature>
<name>A0A9X6RJR6_HYPEX</name>
<feature type="transmembrane region" description="Helical" evidence="1">
    <location>
        <begin position="225"/>
        <end position="242"/>
    </location>
</feature>
<keyword evidence="3" id="KW-1185">Reference proteome</keyword>
<organism evidence="2 3">
    <name type="scientific">Hypsibius exemplaris</name>
    <name type="common">Freshwater tardigrade</name>
    <dbReference type="NCBI Taxonomy" id="2072580"/>
    <lineage>
        <taxon>Eukaryota</taxon>
        <taxon>Metazoa</taxon>
        <taxon>Ecdysozoa</taxon>
        <taxon>Tardigrada</taxon>
        <taxon>Eutardigrada</taxon>
        <taxon>Parachela</taxon>
        <taxon>Hypsibioidea</taxon>
        <taxon>Hypsibiidae</taxon>
        <taxon>Hypsibius</taxon>
    </lineage>
</organism>
<feature type="transmembrane region" description="Helical" evidence="1">
    <location>
        <begin position="81"/>
        <end position="103"/>
    </location>
</feature>
<evidence type="ECO:0000256" key="1">
    <source>
        <dbReference type="SAM" id="Phobius"/>
    </source>
</evidence>
<accession>A0A9X6RJR6</accession>
<keyword evidence="1" id="KW-0472">Membrane</keyword>
<keyword evidence="1" id="KW-0812">Transmembrane</keyword>
<protein>
    <submittedName>
        <fullName evidence="2">Uncharacterized protein</fullName>
    </submittedName>
</protein>
<dbReference type="Proteomes" id="UP000192578">
    <property type="component" value="Unassembled WGS sequence"/>
</dbReference>
<evidence type="ECO:0000313" key="2">
    <source>
        <dbReference type="EMBL" id="OWA50197.1"/>
    </source>
</evidence>
<gene>
    <name evidence="2" type="ORF">BV898_14722</name>
</gene>
<dbReference type="AlphaFoldDB" id="A0A9X6RJR6"/>
<sequence>MAHSTRRSNQIRSIFPLSSILNALSFFPDLVGENSETVKSKVKILLGATFVLGNLAHLTLNTVWQIWIYAETSDKGNLIEIMTSTCYFTINIRSLLVLAVCLCRRKVWQRLFKEIPNHVTQRPNHVTHRPNHVTYRPNHVTYRPNHVTHRPNHVTHRPNHVTHRPNHVTYRPSFIHPGRASLAFVLGAYGLHLAWECCDWIVYLGRYPNTTLWSSNYFEPLPMEIITWQFVVIHGFIEYLPFVVSQQIYIYGILTACLLAKSLTSLRRELEEEIAMLEAITSDDIQAFPDTCDQRQRRLLQKLQSWERKLQDSNFLADSINDAFGLIFLITHVFDALTMLFTASWVVSAVESRDQYVYAAGSVLVYGLYATVFPTPMVLVVETERYLANRMRELETTTRSNPCTFSGPAVVIYLRTFIAHSWTSLVSFIILTKDVLHHHKTPDVSSL</sequence>
<dbReference type="EMBL" id="MTYJ01000185">
    <property type="protein sequence ID" value="OWA50197.1"/>
    <property type="molecule type" value="Genomic_DNA"/>
</dbReference>
<keyword evidence="1" id="KW-1133">Transmembrane helix</keyword>
<feature type="transmembrane region" description="Helical" evidence="1">
    <location>
        <begin position="44"/>
        <end position="69"/>
    </location>
</feature>
<reference evidence="3" key="1">
    <citation type="submission" date="2017-01" db="EMBL/GenBank/DDBJ databases">
        <title>Comparative genomics of anhydrobiosis in the tardigrade Hypsibius dujardini.</title>
        <authorList>
            <person name="Yoshida Y."/>
            <person name="Koutsovoulos G."/>
            <person name="Laetsch D."/>
            <person name="Stevens L."/>
            <person name="Kumar S."/>
            <person name="Horikawa D."/>
            <person name="Ishino K."/>
            <person name="Komine S."/>
            <person name="Tomita M."/>
            <person name="Blaxter M."/>
            <person name="Arakawa K."/>
        </authorList>
    </citation>
    <scope>NUCLEOTIDE SEQUENCE [LARGE SCALE GENOMIC DNA]</scope>
    <source>
        <strain evidence="3">Z151</strain>
    </source>
</reference>
<feature type="transmembrane region" description="Helical" evidence="1">
    <location>
        <begin position="323"/>
        <end position="350"/>
    </location>
</feature>
<comment type="caution">
    <text evidence="2">The sequence shown here is derived from an EMBL/GenBank/DDBJ whole genome shotgun (WGS) entry which is preliminary data.</text>
</comment>
<proteinExistence type="predicted"/>
<evidence type="ECO:0000313" key="3">
    <source>
        <dbReference type="Proteomes" id="UP000192578"/>
    </source>
</evidence>